<dbReference type="OrthoDB" id="260154at2"/>
<accession>A0A5C1AAN1</accession>
<dbReference type="RefSeq" id="WP_149110062.1">
    <property type="nucleotide sequence ID" value="NZ_CP042425.1"/>
</dbReference>
<reference evidence="3" key="1">
    <citation type="submission" date="2019-08" db="EMBL/GenBank/DDBJ databases">
        <title>Limnoglobus roseus gen. nov., sp. nov., a novel freshwater planctomycete with a giant genome from the family Gemmataceae.</title>
        <authorList>
            <person name="Kulichevskaya I.S."/>
            <person name="Naumoff D.G."/>
            <person name="Miroshnikov K."/>
            <person name="Ivanova A."/>
            <person name="Philippov D.A."/>
            <person name="Hakobyan A."/>
            <person name="Rijpstra I.C."/>
            <person name="Sinninghe Damste J.S."/>
            <person name="Liesack W."/>
            <person name="Dedysh S.N."/>
        </authorList>
    </citation>
    <scope>NUCLEOTIDE SEQUENCE [LARGE SCALE GENOMIC DNA]</scope>
    <source>
        <strain evidence="3">PX52</strain>
    </source>
</reference>
<feature type="signal peptide" evidence="1">
    <location>
        <begin position="1"/>
        <end position="20"/>
    </location>
</feature>
<gene>
    <name evidence="2" type="ORF">PX52LOC_02148</name>
</gene>
<dbReference type="KEGG" id="lrs:PX52LOC_02148"/>
<proteinExistence type="predicted"/>
<protein>
    <submittedName>
        <fullName evidence="2">Uncharacterized protein</fullName>
    </submittedName>
</protein>
<dbReference type="Proteomes" id="UP000324974">
    <property type="component" value="Chromosome"/>
</dbReference>
<feature type="chain" id="PRO_5022889604" evidence="1">
    <location>
        <begin position="21"/>
        <end position="500"/>
    </location>
</feature>
<evidence type="ECO:0000313" key="3">
    <source>
        <dbReference type="Proteomes" id="UP000324974"/>
    </source>
</evidence>
<evidence type="ECO:0000313" key="2">
    <source>
        <dbReference type="EMBL" id="QEL15233.1"/>
    </source>
</evidence>
<organism evidence="2 3">
    <name type="scientific">Limnoglobus roseus</name>
    <dbReference type="NCBI Taxonomy" id="2598579"/>
    <lineage>
        <taxon>Bacteria</taxon>
        <taxon>Pseudomonadati</taxon>
        <taxon>Planctomycetota</taxon>
        <taxon>Planctomycetia</taxon>
        <taxon>Gemmatales</taxon>
        <taxon>Gemmataceae</taxon>
        <taxon>Limnoglobus</taxon>
    </lineage>
</organism>
<name>A0A5C1AAN1_9BACT</name>
<keyword evidence="3" id="KW-1185">Reference proteome</keyword>
<dbReference type="AlphaFoldDB" id="A0A5C1AAN1"/>
<dbReference type="EMBL" id="CP042425">
    <property type="protein sequence ID" value="QEL15233.1"/>
    <property type="molecule type" value="Genomic_DNA"/>
</dbReference>
<sequence length="500" mass="54607">MLHLFRPLVGVLLVASFTHAADPTPIDKSLAIQRAMAEAKTYLTANQPADAVKSLEGVLPSINGDADFLVLLRQAYGEELKRQKVSRTPDNARVAELESKLTILTGSDAKPVATETNVKLAPPMIAEVPPIPAPAKPTAESVDLIKQATDLFNQARAQPAKFAEAARFFDKAFNSKLELSRDQMAAWAYCRVKLAADGWNKSNRDASATKAAVREIEDALKLAPAQAELQAAGLKIIADIGGTPTASTAPTGKPTITESSWMALESDNFRVRFQGSPDVPKALLTKAEEGRRAIFAKWSSPPSGNWQPKCDIVLHADGKPFAIATNQPAEATGHAFVKLEAKQVTDRRIDLRADDANVGDETLARELTYVILADLFPDRDLPRWAAIGMAVLSAASETERCQQTLPRCQRDGELFGLAAFLDLKGPPKPEAVTAYYVESVSLVDHLVHKKNEKTFRIFLLDAQRYGTEKALERQYGYATVKELDDEWRRAALTTARGQKP</sequence>
<keyword evidence="1" id="KW-0732">Signal</keyword>
<evidence type="ECO:0000256" key="1">
    <source>
        <dbReference type="SAM" id="SignalP"/>
    </source>
</evidence>